<evidence type="ECO:0000256" key="1">
    <source>
        <dbReference type="SAM" id="MobiDB-lite"/>
    </source>
</evidence>
<evidence type="ECO:0000313" key="5">
    <source>
        <dbReference type="Proteomes" id="UP000023152"/>
    </source>
</evidence>
<feature type="region of interest" description="Disordered" evidence="1">
    <location>
        <begin position="95"/>
        <end position="176"/>
    </location>
</feature>
<dbReference type="Pfam" id="PF00615">
    <property type="entry name" value="RGS"/>
    <property type="match status" value="1"/>
</dbReference>
<feature type="domain" description="RGS" evidence="3">
    <location>
        <begin position="227"/>
        <end position="380"/>
    </location>
</feature>
<feature type="region of interest" description="Disordered" evidence="1">
    <location>
        <begin position="194"/>
        <end position="224"/>
    </location>
</feature>
<dbReference type="PANTHER" id="PTHR10845">
    <property type="entry name" value="REGULATOR OF G PROTEIN SIGNALING"/>
    <property type="match status" value="1"/>
</dbReference>
<keyword evidence="2" id="KW-0472">Membrane</keyword>
<dbReference type="SUPFAM" id="SSF48097">
    <property type="entry name" value="Regulator of G-protein signaling, RGS"/>
    <property type="match status" value="1"/>
</dbReference>
<dbReference type="PANTHER" id="PTHR10845:SF192">
    <property type="entry name" value="DOUBLE HIT, ISOFORM B"/>
    <property type="match status" value="1"/>
</dbReference>
<dbReference type="Proteomes" id="UP000023152">
    <property type="component" value="Unassembled WGS sequence"/>
</dbReference>
<feature type="compositionally biased region" description="Basic and acidic residues" evidence="1">
    <location>
        <begin position="131"/>
        <end position="142"/>
    </location>
</feature>
<dbReference type="PROSITE" id="PS50132">
    <property type="entry name" value="RGS"/>
    <property type="match status" value="1"/>
</dbReference>
<evidence type="ECO:0000256" key="2">
    <source>
        <dbReference type="SAM" id="Phobius"/>
    </source>
</evidence>
<dbReference type="EMBL" id="ASPP01020506">
    <property type="protein sequence ID" value="ETO13599.1"/>
    <property type="molecule type" value="Genomic_DNA"/>
</dbReference>
<accession>X6MI97</accession>
<proteinExistence type="predicted"/>
<organism evidence="4 5">
    <name type="scientific">Reticulomyxa filosa</name>
    <dbReference type="NCBI Taxonomy" id="46433"/>
    <lineage>
        <taxon>Eukaryota</taxon>
        <taxon>Sar</taxon>
        <taxon>Rhizaria</taxon>
        <taxon>Retaria</taxon>
        <taxon>Foraminifera</taxon>
        <taxon>Monothalamids</taxon>
        <taxon>Reticulomyxidae</taxon>
        <taxon>Reticulomyxa</taxon>
    </lineage>
</organism>
<feature type="compositionally biased region" description="Polar residues" evidence="1">
    <location>
        <begin position="194"/>
        <end position="209"/>
    </location>
</feature>
<evidence type="ECO:0000259" key="3">
    <source>
        <dbReference type="PROSITE" id="PS50132"/>
    </source>
</evidence>
<dbReference type="InterPro" id="IPR016137">
    <property type="entry name" value="RGS"/>
</dbReference>
<dbReference type="Gene3D" id="1.10.167.10">
    <property type="entry name" value="Regulator of G-protein Signalling 4, domain 2"/>
    <property type="match status" value="1"/>
</dbReference>
<keyword evidence="2" id="KW-1133">Transmembrane helix</keyword>
<sequence>MFYHIKYTRVIIAIECWTFEMVMTAFVLYTNRAYVRIQYRSILCCCYGCPSKTIPQQQIELKRRLSQSLTGKERRLSFHLANQVHIDTNLMFSLPIRNGSPPQATQPSPNDKDDTLTPPLVGALTTVRSSSDVDKTTMKDSIESDEEETTKQTEDRGDEEKQSPKVQAEQKASSRNEVAQLAVLDVNTGTDLLRSRSQSKTWKAGQSNEKNNNNNKHKHKKTTQPLELRQLLADKAGFHLFMEHLFAEFSPESLLAYLEMCQFHHKYCQRSVTDCEFHRRFTVNESLPRSAIVYNESFTVSEQIRVLVEKYINQGSLYELNLAYDVRFACLEQCKWDNTTGKSTHELATLFDPVVSSLYDLMESDSFQRFAYTESFRQYTLKHASPPK</sequence>
<protein>
    <recommendedName>
        <fullName evidence="3">RGS domain-containing protein</fullName>
    </recommendedName>
</protein>
<keyword evidence="2" id="KW-0812">Transmembrane</keyword>
<name>X6MI97_RETFI</name>
<reference evidence="4 5" key="1">
    <citation type="journal article" date="2013" name="Curr. Biol.">
        <title>The Genome of the Foraminiferan Reticulomyxa filosa.</title>
        <authorList>
            <person name="Glockner G."/>
            <person name="Hulsmann N."/>
            <person name="Schleicher M."/>
            <person name="Noegel A.A."/>
            <person name="Eichinger L."/>
            <person name="Gallinger C."/>
            <person name="Pawlowski J."/>
            <person name="Sierra R."/>
            <person name="Euteneuer U."/>
            <person name="Pillet L."/>
            <person name="Moustafa A."/>
            <person name="Platzer M."/>
            <person name="Groth M."/>
            <person name="Szafranski K."/>
            <person name="Schliwa M."/>
        </authorList>
    </citation>
    <scope>NUCLEOTIDE SEQUENCE [LARGE SCALE GENOMIC DNA]</scope>
</reference>
<gene>
    <name evidence="4" type="ORF">RFI_23766</name>
</gene>
<feature type="compositionally biased region" description="Polar residues" evidence="1">
    <location>
        <begin position="100"/>
        <end position="109"/>
    </location>
</feature>
<feature type="transmembrane region" description="Helical" evidence="2">
    <location>
        <begin position="7"/>
        <end position="29"/>
    </location>
</feature>
<comment type="caution">
    <text evidence="4">The sequence shown here is derived from an EMBL/GenBank/DDBJ whole genome shotgun (WGS) entry which is preliminary data.</text>
</comment>
<evidence type="ECO:0000313" key="4">
    <source>
        <dbReference type="EMBL" id="ETO13599.1"/>
    </source>
</evidence>
<dbReference type="SMART" id="SM00315">
    <property type="entry name" value="RGS"/>
    <property type="match status" value="1"/>
</dbReference>
<dbReference type="InterPro" id="IPR036305">
    <property type="entry name" value="RGS_sf"/>
</dbReference>
<feature type="compositionally biased region" description="Basic and acidic residues" evidence="1">
    <location>
        <begin position="149"/>
        <end position="163"/>
    </location>
</feature>
<dbReference type="AlphaFoldDB" id="X6MI97"/>
<keyword evidence="5" id="KW-1185">Reference proteome</keyword>
<dbReference type="InterPro" id="IPR044926">
    <property type="entry name" value="RGS_subdomain_2"/>
</dbReference>